<dbReference type="EMBL" id="JABZRD010000011">
    <property type="protein sequence ID" value="MBF1282978.1"/>
    <property type="molecule type" value="Genomic_DNA"/>
</dbReference>
<feature type="non-terminal residue" evidence="4">
    <location>
        <position position="1"/>
    </location>
</feature>
<feature type="domain" description="Streptococcal pilin isopeptide linkage" evidence="3">
    <location>
        <begin position="1057"/>
        <end position="1177"/>
    </location>
</feature>
<feature type="region of interest" description="Disordered" evidence="1">
    <location>
        <begin position="1477"/>
        <end position="1498"/>
    </location>
</feature>
<dbReference type="NCBIfam" id="TIGR03786">
    <property type="entry name" value="strep_pil_rpt"/>
    <property type="match status" value="1"/>
</dbReference>
<dbReference type="Gene3D" id="2.60.40.3050">
    <property type="match status" value="3"/>
</dbReference>
<evidence type="ECO:0000313" key="4">
    <source>
        <dbReference type="EMBL" id="MBF1282978.1"/>
    </source>
</evidence>
<reference evidence="4" key="1">
    <citation type="submission" date="2020-04" db="EMBL/GenBank/DDBJ databases">
        <title>Deep metagenomics examines the oral microbiome during advanced dental caries in children, revealing novel taxa and co-occurrences with host molecules.</title>
        <authorList>
            <person name="Baker J.L."/>
            <person name="Morton J.T."/>
            <person name="Dinis M."/>
            <person name="Alvarez R."/>
            <person name="Tran N.C."/>
            <person name="Knight R."/>
            <person name="Edlund A."/>
        </authorList>
    </citation>
    <scope>NUCLEOTIDE SEQUENCE</scope>
    <source>
        <strain evidence="4">JCVI_24_bin.2</strain>
    </source>
</reference>
<organism evidence="4 5">
    <name type="scientific">Oribacterium parvum</name>
    <dbReference type="NCBI Taxonomy" id="1501329"/>
    <lineage>
        <taxon>Bacteria</taxon>
        <taxon>Bacillati</taxon>
        <taxon>Bacillota</taxon>
        <taxon>Clostridia</taxon>
        <taxon>Lachnospirales</taxon>
        <taxon>Lachnospiraceae</taxon>
        <taxon>Oribacterium</taxon>
    </lineage>
</organism>
<dbReference type="InterPro" id="IPR038174">
    <property type="entry name" value="Strep_pil_link_sf"/>
</dbReference>
<accession>A0A930GYQ5</accession>
<dbReference type="InterPro" id="IPR022464">
    <property type="entry name" value="Strep_pil_isopept_link"/>
</dbReference>
<dbReference type="Proteomes" id="UP000709351">
    <property type="component" value="Unassembled WGS sequence"/>
</dbReference>
<protein>
    <submittedName>
        <fullName evidence="4">Pilus assembly protein</fullName>
    </submittedName>
</protein>
<feature type="transmembrane region" description="Helical" evidence="2">
    <location>
        <begin position="1554"/>
        <end position="1574"/>
    </location>
</feature>
<evidence type="ECO:0000256" key="2">
    <source>
        <dbReference type="SAM" id="Phobius"/>
    </source>
</evidence>
<keyword evidence="2" id="KW-0472">Membrane</keyword>
<gene>
    <name evidence="4" type="ORF">HXM93_00380</name>
</gene>
<evidence type="ECO:0000256" key="1">
    <source>
        <dbReference type="SAM" id="MobiDB-lite"/>
    </source>
</evidence>
<evidence type="ECO:0000259" key="3">
    <source>
        <dbReference type="Pfam" id="PF12892"/>
    </source>
</evidence>
<dbReference type="Pfam" id="PF12892">
    <property type="entry name" value="FctA"/>
    <property type="match status" value="3"/>
</dbReference>
<keyword evidence="2" id="KW-1133">Transmembrane helix</keyword>
<keyword evidence="2" id="KW-0812">Transmembrane</keyword>
<name>A0A930GYQ5_9FIRM</name>
<comment type="caution">
    <text evidence="4">The sequence shown here is derived from an EMBL/GenBank/DDBJ whole genome shotgun (WGS) entry which is preliminary data.</text>
</comment>
<feature type="domain" description="Streptococcal pilin isopeptide linkage" evidence="3">
    <location>
        <begin position="1316"/>
        <end position="1438"/>
    </location>
</feature>
<evidence type="ECO:0000313" key="5">
    <source>
        <dbReference type="Proteomes" id="UP000709351"/>
    </source>
</evidence>
<proteinExistence type="predicted"/>
<sequence length="1581" mass="176484">NKGVYDYEFPIQLKIEDSGPLNGESEKRMSVHVETKVNPTKVTLKPGTADVNGGVFFKWDSSWGPEPADANDYFYAVWYVRVDRARGSSQPFKYQLNIPSDLNKRDGGELVGAKKMPMDSRSDYFLYNLDGQDNIEVYARDGYRNITKNMNYPPTAPLPPGNERYLVNPLRRDQPGISQDPSAYRLPDNEPYLTEHNYSPNARYNSQLYALLFKYPYSKLRAALDDPTQNVARNGLQIKNEIQFTEIWADGHKRENIPVTQSEVMRIFPAPKDGGLFSYKKYAVEERQNYLDIFGLQSIYKEGTAAPLRHGTRTKSFSLSAMYNASAGNIVFSGTNYSTSHGSADPNGSGVTITDGKYYLFSSKIRYPSPLNGKPVSTKLTEGDLAGLTHDEGTNDFYRGTPYVLTEDDYHYSSIYLDWMKVYDVEQVTNHLVSGVVNFNQKPNIRTRNQDYPPVEVWLRKKGDPNYFKYGAFSYDSIGKAVFTPESGYTAVYTANSGAAIGVNNQISLEHVFPDKKAIVGLQLRQNSPYYRNEFECSYAMDITPTPDMQNAISATMERTDDYNFNFLAGAAVAEGRQYNNPTNVETRIGHYWPQIGYVLTPLNITSTLNKVNKNFVDHPETGTQTIDVCVQGTNYGSLPASLQGDEYTKVYQVNQGIIYDLLPAGTEVIDSSIDIGTWIDGWDVTDSLRYQRGTDHDYTVEISKNWEGSGQDMMIIRFSAPNDPVHRLWNKRFNRSGWKLTYTLSNPYFNIVDRGRNVVNTVGYVNTDPNTVWFGNYISDERGKFPVLEKIRYYKDIRHDAAELNPRFTTSVFQRPMVYGPVTVLEAGFTNTVSTEINSNYLTDNISYMGDPYKYRILYQAAATTRTTNMVLFDLLGDKNGEFDGVDIETLLTKRTYDPANSATLDTLKPRVFVSYSVPTEAQKDLGKALYDPGWATDGNPNNPKNTGTSIWKEWNYENESANTGIDKKQIQAIAFDLRTTAAGKKFTLDQQGLLLANLKMKATTDQAKVSVKNVNTAQMKCIQFKGTQPPSTAIVETLQSFAKHKLVKPYIFDLPVKKVLEIQPGTSPGSIANKFTYTMEGVAGAPLENKDGHPLPSIKNPDADGGTASFTNIRLLRPGTYKYKIKEEGLYAVGYTPLDMGEKFVTITVTDPDHRQLTSNLTYNAAHPLIFRNAYRADPYKTEFKVQKFLSAAPGLRTPDISNSFSFTLKRKNASCPMPAAAGTADSLTLKNPDADGGEVDFGEIEFSARGVYEYTITESGDYPGVENDQNPIRNIKVSVGDFGSGRFLALVSGDELEFTNTFKPYSTEGRIELDKIISGTPPASAANFEFNLQAEEPGTGQPMPDGSFSDSEIVTLVGEGHTAFEPIHFTEPGTFNYTLEEVNDGLRGYTYDPSVYTISFDVRQSEDSIYDLIVEKKIYKDGEEVTEIVFDNKYTPSSSGGIGGGGGGHGPKPIVVVPPTPGGPGEPEIIPPVPDGGTPEAEKPEEKWNSNPKVPRTAREIEKRIDELLAISRKRALSGEELAELRRLKKLLSTLRKAGLGKVKTADSSKMIYYAFAFVMSTLCIALYYLMTKRRNKK</sequence>
<feature type="domain" description="Streptococcal pilin isopeptide linkage" evidence="3">
    <location>
        <begin position="1186"/>
        <end position="1306"/>
    </location>
</feature>